<comment type="subcellular location">
    <subcellularLocation>
        <location evidence="4">Synapse</location>
    </subcellularLocation>
</comment>
<dbReference type="WBParaSite" id="MBELARI_LOCUS6285">
    <property type="protein sequence ID" value="MBELARI_LOCUS6285"/>
    <property type="gene ID" value="MBELARI_LOCUS6285"/>
</dbReference>
<dbReference type="GO" id="GO:0005524">
    <property type="term" value="F:ATP binding"/>
    <property type="evidence" value="ECO:0007669"/>
    <property type="project" value="InterPro"/>
</dbReference>
<evidence type="ECO:0000313" key="9">
    <source>
        <dbReference type="WBParaSite" id="MBELARI_LOCUS6285"/>
    </source>
</evidence>
<feature type="compositionally biased region" description="Polar residues" evidence="5">
    <location>
        <begin position="416"/>
        <end position="430"/>
    </location>
</feature>
<keyword evidence="3" id="KW-0770">Synapse</keyword>
<organism evidence="8 9">
    <name type="scientific">Mesorhabditis belari</name>
    <dbReference type="NCBI Taxonomy" id="2138241"/>
    <lineage>
        <taxon>Eukaryota</taxon>
        <taxon>Metazoa</taxon>
        <taxon>Ecdysozoa</taxon>
        <taxon>Nematoda</taxon>
        <taxon>Chromadorea</taxon>
        <taxon>Rhabditida</taxon>
        <taxon>Rhabditina</taxon>
        <taxon>Rhabditomorpha</taxon>
        <taxon>Rhabditoidea</taxon>
        <taxon>Rhabditidae</taxon>
        <taxon>Mesorhabditinae</taxon>
        <taxon>Mesorhabditis</taxon>
    </lineage>
</organism>
<evidence type="ECO:0000259" key="6">
    <source>
        <dbReference type="Pfam" id="PF02078"/>
    </source>
</evidence>
<keyword evidence="8" id="KW-1185">Reference proteome</keyword>
<sequence>MNFFKRKFSFHEDEGFEARLEDPSPSQPPSAFSFQAIADKVSSTISAPTSPARTQESLAAAVERSLMGDTRANLARIPPDALVILVIDGHLVDWSKYFRNQSDYIIRVEQADFQDIDIQCTEHTALVELRSIGSHTKSFCPCAVFVGPSASNPLSSSSQRIIRSLLAARIPFLNSNRSILAFMDKTNLKKELRRATLSDGTRIPLLPSTHDPHFRSFHPSTSFPAVILVNGGRSRIGKVKVENAEQLGDVEEMIRAMGNDVEVEVEPFVDIKYDLHVQKIGKDYKSFIRRGISRHWKSNVGSSVLEQTNTSERHKEWLRTICTIVGEMHLLSIDILMSREGREFVYGVNDVLSYYGESQEEDRRAVAGLLAKLATPHGQLPRMFSREFTPGDFTPSSSTVSSPPPRAISPPSSLSQTPTKQTNGFSSNVRQPPFNPPVQPFRAGHPINGSHVQPLKMPVQIPVQTAAALAPMRKMSSSNSGPLQPPVNRGIPPEQGSLMRSERRRESEKIGNNNMSSSIEKESHSFAEDTMGQLKRTFAGIFGDVS</sequence>
<keyword evidence="2" id="KW-0597">Phosphoprotein</keyword>
<dbReference type="PANTHER" id="PTHR10841:SF17">
    <property type="entry name" value="SYNAPSIN"/>
    <property type="match status" value="1"/>
</dbReference>
<feature type="region of interest" description="Disordered" evidence="5">
    <location>
        <begin position="381"/>
        <end position="431"/>
    </location>
</feature>
<accession>A0AAF3FJG7</accession>
<dbReference type="Gene3D" id="3.40.50.20">
    <property type="match status" value="1"/>
</dbReference>
<dbReference type="Gene3D" id="3.30.1490.20">
    <property type="entry name" value="ATP-grasp fold, A domain"/>
    <property type="match status" value="1"/>
</dbReference>
<evidence type="ECO:0000256" key="5">
    <source>
        <dbReference type="SAM" id="MobiDB-lite"/>
    </source>
</evidence>
<dbReference type="SUPFAM" id="SSF52440">
    <property type="entry name" value="PreATP-grasp domain"/>
    <property type="match status" value="1"/>
</dbReference>
<dbReference type="AlphaFoldDB" id="A0AAF3FJG7"/>
<dbReference type="Gene3D" id="3.30.470.20">
    <property type="entry name" value="ATP-grasp fold, B domain"/>
    <property type="match status" value="1"/>
</dbReference>
<dbReference type="InterPro" id="IPR001359">
    <property type="entry name" value="Synapsin"/>
</dbReference>
<comment type="similarity">
    <text evidence="1">Belongs to the synapsin family.</text>
</comment>
<evidence type="ECO:0000313" key="8">
    <source>
        <dbReference type="Proteomes" id="UP000887575"/>
    </source>
</evidence>
<feature type="compositionally biased region" description="Basic and acidic residues" evidence="5">
    <location>
        <begin position="500"/>
        <end position="509"/>
    </location>
</feature>
<feature type="domain" description="Synapsin pre-ATP-grasp" evidence="6">
    <location>
        <begin position="82"/>
        <end position="146"/>
    </location>
</feature>
<dbReference type="SUPFAM" id="SSF56059">
    <property type="entry name" value="Glutathione synthetase ATP-binding domain-like"/>
    <property type="match status" value="1"/>
</dbReference>
<evidence type="ECO:0000256" key="3">
    <source>
        <dbReference type="ARBA" id="ARBA00023018"/>
    </source>
</evidence>
<dbReference type="GO" id="GO:0007269">
    <property type="term" value="P:neurotransmitter secretion"/>
    <property type="evidence" value="ECO:0007669"/>
    <property type="project" value="InterPro"/>
</dbReference>
<reference evidence="9" key="1">
    <citation type="submission" date="2024-02" db="UniProtKB">
        <authorList>
            <consortium name="WormBaseParasite"/>
        </authorList>
    </citation>
    <scope>IDENTIFICATION</scope>
</reference>
<dbReference type="Proteomes" id="UP000887575">
    <property type="component" value="Unassembled WGS sequence"/>
</dbReference>
<dbReference type="GO" id="GO:0030672">
    <property type="term" value="C:synaptic vesicle membrane"/>
    <property type="evidence" value="ECO:0007669"/>
    <property type="project" value="TreeGrafter"/>
</dbReference>
<evidence type="ECO:0000256" key="4">
    <source>
        <dbReference type="ARBA" id="ARBA00034103"/>
    </source>
</evidence>
<dbReference type="PRINTS" id="PR01368">
    <property type="entry name" value="SYNAPSIN"/>
</dbReference>
<dbReference type="InterPro" id="IPR020897">
    <property type="entry name" value="Synapsin_pre-ATP-grasp_dom"/>
</dbReference>
<protein>
    <submittedName>
        <fullName evidence="9">Synapsin</fullName>
    </submittedName>
</protein>
<proteinExistence type="inferred from homology"/>
<feature type="domain" description="Synapsin ATP-binding" evidence="7">
    <location>
        <begin position="174"/>
        <end position="370"/>
    </location>
</feature>
<dbReference type="Pfam" id="PF02078">
    <property type="entry name" value="Synapsin"/>
    <property type="match status" value="1"/>
</dbReference>
<feature type="region of interest" description="Disordered" evidence="5">
    <location>
        <begin position="474"/>
        <end position="527"/>
    </location>
</feature>
<evidence type="ECO:0000256" key="1">
    <source>
        <dbReference type="ARBA" id="ARBA00008243"/>
    </source>
</evidence>
<dbReference type="InterPro" id="IPR013815">
    <property type="entry name" value="ATP_grasp_subdomain_1"/>
</dbReference>
<dbReference type="PANTHER" id="PTHR10841">
    <property type="entry name" value="SYNAPSIN"/>
    <property type="match status" value="1"/>
</dbReference>
<dbReference type="Pfam" id="PF02750">
    <property type="entry name" value="Synapsin_C"/>
    <property type="match status" value="1"/>
</dbReference>
<dbReference type="InterPro" id="IPR016185">
    <property type="entry name" value="PreATP-grasp_dom_sf"/>
</dbReference>
<dbReference type="InterPro" id="IPR020898">
    <property type="entry name" value="Synapsin_ATP-bd_dom"/>
</dbReference>
<evidence type="ECO:0000259" key="7">
    <source>
        <dbReference type="Pfam" id="PF02750"/>
    </source>
</evidence>
<evidence type="ECO:0000256" key="2">
    <source>
        <dbReference type="ARBA" id="ARBA00022553"/>
    </source>
</evidence>
<name>A0AAF3FJG7_9BILA</name>